<dbReference type="Gene3D" id="6.10.340.10">
    <property type="match status" value="1"/>
</dbReference>
<dbReference type="CDD" id="cd01007">
    <property type="entry name" value="PBP2_BvgS_HisK_like"/>
    <property type="match status" value="1"/>
</dbReference>
<evidence type="ECO:0000256" key="1">
    <source>
        <dbReference type="SAM" id="Phobius"/>
    </source>
</evidence>
<evidence type="ECO:0000313" key="3">
    <source>
        <dbReference type="EMBL" id="SDJ66724.1"/>
    </source>
</evidence>
<dbReference type="CDD" id="cd00077">
    <property type="entry name" value="HDc"/>
    <property type="match status" value="1"/>
</dbReference>
<dbReference type="InterPro" id="IPR052020">
    <property type="entry name" value="Cyclic_di-GMP/3'3'-cGAMP_PDE"/>
</dbReference>
<dbReference type="PANTHER" id="PTHR45228:SF5">
    <property type="entry name" value="CYCLIC DI-GMP PHOSPHODIESTERASE VC_1348-RELATED"/>
    <property type="match status" value="1"/>
</dbReference>
<dbReference type="PANTHER" id="PTHR45228">
    <property type="entry name" value="CYCLIC DI-GMP PHOSPHODIESTERASE TM_0186-RELATED"/>
    <property type="match status" value="1"/>
</dbReference>
<dbReference type="Pfam" id="PF00497">
    <property type="entry name" value="SBP_bac_3"/>
    <property type="match status" value="1"/>
</dbReference>
<dbReference type="GO" id="GO:0008081">
    <property type="term" value="F:phosphoric diester hydrolase activity"/>
    <property type="evidence" value="ECO:0007669"/>
    <property type="project" value="UniProtKB-ARBA"/>
</dbReference>
<organism evidence="3 4">
    <name type="scientific">Ferrimonas sediminum</name>
    <dbReference type="NCBI Taxonomy" id="718193"/>
    <lineage>
        <taxon>Bacteria</taxon>
        <taxon>Pseudomonadati</taxon>
        <taxon>Pseudomonadota</taxon>
        <taxon>Gammaproteobacteria</taxon>
        <taxon>Alteromonadales</taxon>
        <taxon>Ferrimonadaceae</taxon>
        <taxon>Ferrimonas</taxon>
    </lineage>
</organism>
<keyword evidence="4" id="KW-1185">Reference proteome</keyword>
<feature type="domain" description="HD-GYP" evidence="2">
    <location>
        <begin position="824"/>
        <end position="1038"/>
    </location>
</feature>
<evidence type="ECO:0000313" key="4">
    <source>
        <dbReference type="Proteomes" id="UP000199527"/>
    </source>
</evidence>
<dbReference type="RefSeq" id="WP_090366001.1">
    <property type="nucleotide sequence ID" value="NZ_FNEM01000011.1"/>
</dbReference>
<dbReference type="Gene3D" id="3.40.190.10">
    <property type="entry name" value="Periplasmic binding protein-like II"/>
    <property type="match status" value="2"/>
</dbReference>
<keyword evidence="1" id="KW-0812">Transmembrane</keyword>
<dbReference type="SMART" id="SM00471">
    <property type="entry name" value="HDc"/>
    <property type="match status" value="1"/>
</dbReference>
<dbReference type="EMBL" id="FNEM01000011">
    <property type="protein sequence ID" value="SDJ66724.1"/>
    <property type="molecule type" value="Genomic_DNA"/>
</dbReference>
<dbReference type="Pfam" id="PF13487">
    <property type="entry name" value="HD_5"/>
    <property type="match status" value="1"/>
</dbReference>
<dbReference type="InterPro" id="IPR037522">
    <property type="entry name" value="HD_GYP_dom"/>
</dbReference>
<dbReference type="InterPro" id="IPR003607">
    <property type="entry name" value="HD/PDEase_dom"/>
</dbReference>
<keyword evidence="1" id="KW-1133">Transmembrane helix</keyword>
<keyword evidence="1" id="KW-0472">Membrane</keyword>
<protein>
    <submittedName>
        <fullName evidence="3">HD-GYP domain, c-di-GMP phosphodiesterase class II (Or its inactivated variant)</fullName>
    </submittedName>
</protein>
<gene>
    <name evidence="3" type="ORF">SAMN04488540_11184</name>
</gene>
<reference evidence="4" key="1">
    <citation type="submission" date="2016-10" db="EMBL/GenBank/DDBJ databases">
        <authorList>
            <person name="Varghese N."/>
            <person name="Submissions S."/>
        </authorList>
    </citation>
    <scope>NUCLEOTIDE SEQUENCE [LARGE SCALE GENOMIC DNA]</scope>
    <source>
        <strain evidence="4">DSM 23317</strain>
    </source>
</reference>
<dbReference type="Gene3D" id="3.30.450.20">
    <property type="entry name" value="PAS domain"/>
    <property type="match status" value="1"/>
</dbReference>
<dbReference type="InterPro" id="IPR001638">
    <property type="entry name" value="Solute-binding_3/MltF_N"/>
</dbReference>
<dbReference type="SUPFAM" id="SSF109604">
    <property type="entry name" value="HD-domain/PDEase-like"/>
    <property type="match status" value="2"/>
</dbReference>
<proteinExistence type="predicted"/>
<dbReference type="AlphaFoldDB" id="A0A1G8VL94"/>
<dbReference type="SMART" id="SM00062">
    <property type="entry name" value="PBPb"/>
    <property type="match status" value="1"/>
</dbReference>
<dbReference type="Gene3D" id="1.10.3210.10">
    <property type="entry name" value="Hypothetical protein af1432"/>
    <property type="match status" value="2"/>
</dbReference>
<evidence type="ECO:0000259" key="2">
    <source>
        <dbReference type="PROSITE" id="PS51832"/>
    </source>
</evidence>
<dbReference type="Proteomes" id="UP000199527">
    <property type="component" value="Unassembled WGS sequence"/>
</dbReference>
<dbReference type="SUPFAM" id="SSF53850">
    <property type="entry name" value="Periplasmic binding protein-like II"/>
    <property type="match status" value="1"/>
</dbReference>
<accession>A0A1G8VL94</accession>
<dbReference type="PROSITE" id="PS51832">
    <property type="entry name" value="HD_GYP"/>
    <property type="match status" value="1"/>
</dbReference>
<name>A0A1G8VL94_9GAMM</name>
<dbReference type="OrthoDB" id="9764808at2"/>
<feature type="transmembrane region" description="Helical" evidence="1">
    <location>
        <begin position="12"/>
        <end position="37"/>
    </location>
</feature>
<sequence length="1056" mass="117699">MTTSTPKGVSIRVTVVFVFVIGTLVTATCAIGLQYLFASKMATEAVTTQATMLANTTRERVNGVSTKAAHSVELLVHNASLLKEGRVQVGEVDSLFASLLENNGEFYAVYLGLANGDFYELINLEASPQIRQQLGASLVDRFVKVIVRDRQGQRIKQTLFLDDALRVLRQTEAVSEYDARTRPWFQIASTYQVKRTEPYLFQHLQAPGQTFSMKNADSGAVVAVDIALSTMSAFLSSQLNIGTPIGGGEAFLFVGDGRLLASNQAVVAEERRALAPVPLSNSERAYLNSISPITVSNERDWAPLDYTISGQPRGYVVELTRMLADSLGLNLEYINGFSWSELTEHFHAGRIDVLTPVYRTEENRDWGIFSDPLVTMPMALATRSESPVYSSLADLSGQVIAVPAGWSIVSEIRRHYPQIDVLEVASVTEAMRAVIEGKAEAALETEVTLNYHQRVFYLTGLTIHAGIDIGAISFDSDLRYVFQPQLAPLAPLMNRALAQVSDQDRAYLEQRWLNPNDATEASLSRTVPYQALTTLAAEPARHGTLVEMSLDGRDSFVLIAPLGYGHDSYFGLVLDVDEVLAASRQEVYLSIAVSSLIILLMLPLCYLLANPIVNPIRDLAAENRKIKRRQYHLVSKRHSVIKEVDDLADSLVEMSAAIATHEARQQQLMDSFIEVIAQAIDDKSPYTGGHCRRVPELGLMLAEEASNSAAPSFHDFSIDNKDKYREFRLAAWLHDCGKISTPEHVVDKGSKLEANYNRIHEIRTRFEVLWRDCEIAYLQERLARPGDDQAALARKRGQQQKLQQEFEFVATCNVGGEFMGDDKVQRLQQIGAQTWIRHFDDRLGLSPMEERRLAPASDTLPVVETLLADKPEHRVPWPRQPDYDPKLGITLEPTELQNHLGELYNLCVSKGTLNSEERFRINEHMVGTIKILESLPFPPELANVPRFASTHHETLKGTGYPRQLQAEDLSVGERILVLADVFEALTADDRPYKKAKPLSVAIDILHKMVLDEHVDPEVFALFLSSGVYLKYAREYLSEAQIDEVDVEGYLKPGRSA</sequence>